<dbReference type="EMBL" id="BPLR01011099">
    <property type="protein sequence ID" value="GIY44144.1"/>
    <property type="molecule type" value="Genomic_DNA"/>
</dbReference>
<evidence type="ECO:0000256" key="1">
    <source>
        <dbReference type="SAM" id="MobiDB-lite"/>
    </source>
</evidence>
<dbReference type="AlphaFoldDB" id="A0AAV4TER3"/>
<feature type="region of interest" description="Disordered" evidence="1">
    <location>
        <begin position="99"/>
        <end position="119"/>
    </location>
</feature>
<feature type="compositionally biased region" description="Basic residues" evidence="1">
    <location>
        <begin position="110"/>
        <end position="119"/>
    </location>
</feature>
<reference evidence="2 3" key="1">
    <citation type="submission" date="2021-06" db="EMBL/GenBank/DDBJ databases">
        <title>Caerostris extrusa draft genome.</title>
        <authorList>
            <person name="Kono N."/>
            <person name="Arakawa K."/>
        </authorList>
    </citation>
    <scope>NUCLEOTIDE SEQUENCE [LARGE SCALE GENOMIC DNA]</scope>
</reference>
<evidence type="ECO:0000313" key="2">
    <source>
        <dbReference type="EMBL" id="GIY44144.1"/>
    </source>
</evidence>
<protein>
    <recommendedName>
        <fullName evidence="4">Secreted protein</fullName>
    </recommendedName>
</protein>
<sequence length="119" mass="13576">MALIFTGLVVIGSGSVKTKPSCGENVSNFYFGIQAFDRTKLQAFKMIIKIIIYSIHFPTNEIVLRYNFFIFITSRIRTERPLFTVARTVGLAEDGSIIRKRKSSSQTKKKETKMKKGFQ</sequence>
<gene>
    <name evidence="2" type="ORF">CEXT_312601</name>
</gene>
<proteinExistence type="predicted"/>
<name>A0AAV4TER3_CAEEX</name>
<keyword evidence="3" id="KW-1185">Reference proteome</keyword>
<evidence type="ECO:0000313" key="3">
    <source>
        <dbReference type="Proteomes" id="UP001054945"/>
    </source>
</evidence>
<evidence type="ECO:0008006" key="4">
    <source>
        <dbReference type="Google" id="ProtNLM"/>
    </source>
</evidence>
<dbReference type="Proteomes" id="UP001054945">
    <property type="component" value="Unassembled WGS sequence"/>
</dbReference>
<organism evidence="2 3">
    <name type="scientific">Caerostris extrusa</name>
    <name type="common">Bark spider</name>
    <name type="synonym">Caerostris bankana</name>
    <dbReference type="NCBI Taxonomy" id="172846"/>
    <lineage>
        <taxon>Eukaryota</taxon>
        <taxon>Metazoa</taxon>
        <taxon>Ecdysozoa</taxon>
        <taxon>Arthropoda</taxon>
        <taxon>Chelicerata</taxon>
        <taxon>Arachnida</taxon>
        <taxon>Araneae</taxon>
        <taxon>Araneomorphae</taxon>
        <taxon>Entelegynae</taxon>
        <taxon>Araneoidea</taxon>
        <taxon>Araneidae</taxon>
        <taxon>Caerostris</taxon>
    </lineage>
</organism>
<comment type="caution">
    <text evidence="2">The sequence shown here is derived from an EMBL/GenBank/DDBJ whole genome shotgun (WGS) entry which is preliminary data.</text>
</comment>
<accession>A0AAV4TER3</accession>